<evidence type="ECO:0000256" key="3">
    <source>
        <dbReference type="ARBA" id="ARBA00023163"/>
    </source>
</evidence>
<dbReference type="GO" id="GO:0003700">
    <property type="term" value="F:DNA-binding transcription factor activity"/>
    <property type="evidence" value="ECO:0007669"/>
    <property type="project" value="TreeGrafter"/>
</dbReference>
<dbReference type="AlphaFoldDB" id="A0A840IHY4"/>
<dbReference type="InterPro" id="IPR054129">
    <property type="entry name" value="DesT_TetR_C"/>
</dbReference>
<evidence type="ECO:0000313" key="6">
    <source>
        <dbReference type="EMBL" id="MBB4663783.1"/>
    </source>
</evidence>
<feature type="domain" description="HTH tetR-type" evidence="5">
    <location>
        <begin position="10"/>
        <end position="70"/>
    </location>
</feature>
<dbReference type="PROSITE" id="PS50977">
    <property type="entry name" value="HTH_TETR_2"/>
    <property type="match status" value="1"/>
</dbReference>
<accession>A0A840IHY4</accession>
<feature type="DNA-binding region" description="H-T-H motif" evidence="4">
    <location>
        <begin position="33"/>
        <end position="52"/>
    </location>
</feature>
<dbReference type="RefSeq" id="WP_183343513.1">
    <property type="nucleotide sequence ID" value="NZ_JACHNU010000005.1"/>
</dbReference>
<proteinExistence type="predicted"/>
<dbReference type="PRINTS" id="PR00455">
    <property type="entry name" value="HTHTETR"/>
</dbReference>
<evidence type="ECO:0000259" key="5">
    <source>
        <dbReference type="PROSITE" id="PS50977"/>
    </source>
</evidence>
<keyword evidence="3" id="KW-0804">Transcription</keyword>
<dbReference type="EMBL" id="JACHNU010000005">
    <property type="protein sequence ID" value="MBB4663783.1"/>
    <property type="molecule type" value="Genomic_DNA"/>
</dbReference>
<evidence type="ECO:0000313" key="7">
    <source>
        <dbReference type="Proteomes" id="UP000585272"/>
    </source>
</evidence>
<organism evidence="6 7">
    <name type="scientific">Conexibacter arvalis</name>
    <dbReference type="NCBI Taxonomy" id="912552"/>
    <lineage>
        <taxon>Bacteria</taxon>
        <taxon>Bacillati</taxon>
        <taxon>Actinomycetota</taxon>
        <taxon>Thermoleophilia</taxon>
        <taxon>Solirubrobacterales</taxon>
        <taxon>Conexibacteraceae</taxon>
        <taxon>Conexibacter</taxon>
    </lineage>
</organism>
<gene>
    <name evidence="6" type="ORF">BDZ31_003384</name>
</gene>
<reference evidence="6 7" key="1">
    <citation type="submission" date="2020-08" db="EMBL/GenBank/DDBJ databases">
        <title>Genomic Encyclopedia of Archaeal and Bacterial Type Strains, Phase II (KMG-II): from individual species to whole genera.</title>
        <authorList>
            <person name="Goeker M."/>
        </authorList>
    </citation>
    <scope>NUCLEOTIDE SEQUENCE [LARGE SCALE GENOMIC DNA]</scope>
    <source>
        <strain evidence="6 7">DSM 23288</strain>
    </source>
</reference>
<dbReference type="InterPro" id="IPR009057">
    <property type="entry name" value="Homeodomain-like_sf"/>
</dbReference>
<keyword evidence="1" id="KW-0805">Transcription regulation</keyword>
<dbReference type="GO" id="GO:0000976">
    <property type="term" value="F:transcription cis-regulatory region binding"/>
    <property type="evidence" value="ECO:0007669"/>
    <property type="project" value="TreeGrafter"/>
</dbReference>
<keyword evidence="7" id="KW-1185">Reference proteome</keyword>
<evidence type="ECO:0000256" key="4">
    <source>
        <dbReference type="PROSITE-ProRule" id="PRU00335"/>
    </source>
</evidence>
<keyword evidence="2 4" id="KW-0238">DNA-binding</keyword>
<dbReference type="Pfam" id="PF21943">
    <property type="entry name" value="TetR_C_46"/>
    <property type="match status" value="1"/>
</dbReference>
<dbReference type="SUPFAM" id="SSF46689">
    <property type="entry name" value="Homeodomain-like"/>
    <property type="match status" value="1"/>
</dbReference>
<dbReference type="InterPro" id="IPR001647">
    <property type="entry name" value="HTH_TetR"/>
</dbReference>
<protein>
    <submittedName>
        <fullName evidence="6">AcrR family transcriptional regulator</fullName>
    </submittedName>
</protein>
<dbReference type="Proteomes" id="UP000585272">
    <property type="component" value="Unassembled WGS sequence"/>
</dbReference>
<sequence length="194" mass="20216">MSTDGRMAAEARRGVLVATARTLFAVHGYERLSMAQLARAAGISKPLLYHYFPSKQALFAAALQQTADELGAALRPDPSRPPTDQLAAGLLSLLEWVDANQAQAAALLRSLAVVEVAELVAEARGAIALRILDGLGPDGGSDRAAVQLAVHAWLRTVEGACLAWVERGLSVTPAELQGVLLGSLGGSLMGAGQR</sequence>
<dbReference type="InterPro" id="IPR023772">
    <property type="entry name" value="DNA-bd_HTH_TetR-type_CS"/>
</dbReference>
<dbReference type="PROSITE" id="PS01081">
    <property type="entry name" value="HTH_TETR_1"/>
    <property type="match status" value="1"/>
</dbReference>
<dbReference type="PANTHER" id="PTHR30055">
    <property type="entry name" value="HTH-TYPE TRANSCRIPTIONAL REGULATOR RUTR"/>
    <property type="match status" value="1"/>
</dbReference>
<dbReference type="GO" id="GO:0045892">
    <property type="term" value="P:negative regulation of DNA-templated transcription"/>
    <property type="evidence" value="ECO:0007669"/>
    <property type="project" value="UniProtKB-ARBA"/>
</dbReference>
<dbReference type="FunFam" id="1.10.10.60:FF:000141">
    <property type="entry name" value="TetR family transcriptional regulator"/>
    <property type="match status" value="1"/>
</dbReference>
<dbReference type="Pfam" id="PF00440">
    <property type="entry name" value="TetR_N"/>
    <property type="match status" value="1"/>
</dbReference>
<comment type="caution">
    <text evidence="6">The sequence shown here is derived from an EMBL/GenBank/DDBJ whole genome shotgun (WGS) entry which is preliminary data.</text>
</comment>
<name>A0A840IHY4_9ACTN</name>
<evidence type="ECO:0000256" key="1">
    <source>
        <dbReference type="ARBA" id="ARBA00023015"/>
    </source>
</evidence>
<dbReference type="Gene3D" id="1.10.357.10">
    <property type="entry name" value="Tetracycline Repressor, domain 2"/>
    <property type="match status" value="1"/>
</dbReference>
<evidence type="ECO:0000256" key="2">
    <source>
        <dbReference type="ARBA" id="ARBA00023125"/>
    </source>
</evidence>
<dbReference type="PANTHER" id="PTHR30055:SF174">
    <property type="entry name" value="TRANSCRIPTIONAL REGULATORY PROTEIN (PROBABLY TETR-FAMILY)-RELATED"/>
    <property type="match status" value="1"/>
</dbReference>
<dbReference type="InterPro" id="IPR050109">
    <property type="entry name" value="HTH-type_TetR-like_transc_reg"/>
</dbReference>